<dbReference type="InterPro" id="IPR036890">
    <property type="entry name" value="HATPase_C_sf"/>
</dbReference>
<feature type="domain" description="Histidine kinase" evidence="9">
    <location>
        <begin position="212"/>
        <end position="434"/>
    </location>
</feature>
<gene>
    <name evidence="10" type="ORF">LUCI_4890</name>
</gene>
<dbReference type="PROSITE" id="PS50109">
    <property type="entry name" value="HIS_KIN"/>
    <property type="match status" value="1"/>
</dbReference>
<dbReference type="InterPro" id="IPR003661">
    <property type="entry name" value="HisK_dim/P_dom"/>
</dbReference>
<reference evidence="10 11" key="1">
    <citation type="submission" date="2018-06" db="EMBL/GenBank/DDBJ databases">
        <authorList>
            <person name="Strepis N."/>
        </authorList>
    </citation>
    <scope>NUCLEOTIDE SEQUENCE [LARGE SCALE GENOMIC DNA]</scope>
    <source>
        <strain evidence="10">LUCI</strain>
    </source>
</reference>
<evidence type="ECO:0000259" key="9">
    <source>
        <dbReference type="PROSITE" id="PS50109"/>
    </source>
</evidence>
<evidence type="ECO:0000313" key="11">
    <source>
        <dbReference type="Proteomes" id="UP000277811"/>
    </source>
</evidence>
<keyword evidence="4" id="KW-0597">Phosphoprotein</keyword>
<dbReference type="CDD" id="cd00082">
    <property type="entry name" value="HisKA"/>
    <property type="match status" value="1"/>
</dbReference>
<dbReference type="SMART" id="SM00388">
    <property type="entry name" value="HisKA"/>
    <property type="match status" value="1"/>
</dbReference>
<evidence type="ECO:0000256" key="6">
    <source>
        <dbReference type="ARBA" id="ARBA00022777"/>
    </source>
</evidence>
<evidence type="ECO:0000256" key="1">
    <source>
        <dbReference type="ARBA" id="ARBA00000085"/>
    </source>
</evidence>
<keyword evidence="8" id="KW-1133">Transmembrane helix</keyword>
<dbReference type="PANTHER" id="PTHR43711:SF1">
    <property type="entry name" value="HISTIDINE KINASE 1"/>
    <property type="match status" value="1"/>
</dbReference>
<dbReference type="EMBL" id="UPPP01000127">
    <property type="protein sequence ID" value="VBB09595.1"/>
    <property type="molecule type" value="Genomic_DNA"/>
</dbReference>
<dbReference type="OrthoDB" id="9786919at2"/>
<dbReference type="SMART" id="SM00387">
    <property type="entry name" value="HATPase_c"/>
    <property type="match status" value="1"/>
</dbReference>
<dbReference type="PANTHER" id="PTHR43711">
    <property type="entry name" value="TWO-COMPONENT HISTIDINE KINASE"/>
    <property type="match status" value="1"/>
</dbReference>
<dbReference type="InterPro" id="IPR036097">
    <property type="entry name" value="HisK_dim/P_sf"/>
</dbReference>
<evidence type="ECO:0000313" key="10">
    <source>
        <dbReference type="EMBL" id="VBB09595.1"/>
    </source>
</evidence>
<keyword evidence="7" id="KW-0902">Two-component regulatory system</keyword>
<keyword evidence="8" id="KW-0472">Membrane</keyword>
<feature type="transmembrane region" description="Helical" evidence="8">
    <location>
        <begin position="12"/>
        <end position="37"/>
    </location>
</feature>
<dbReference type="InterPro" id="IPR003594">
    <property type="entry name" value="HATPase_dom"/>
</dbReference>
<evidence type="ECO:0000256" key="4">
    <source>
        <dbReference type="ARBA" id="ARBA00022553"/>
    </source>
</evidence>
<evidence type="ECO:0000256" key="8">
    <source>
        <dbReference type="SAM" id="Phobius"/>
    </source>
</evidence>
<dbReference type="Gene3D" id="3.30.565.10">
    <property type="entry name" value="Histidine kinase-like ATPase, C-terminal domain"/>
    <property type="match status" value="1"/>
</dbReference>
<proteinExistence type="predicted"/>
<dbReference type="SUPFAM" id="SSF55874">
    <property type="entry name" value="ATPase domain of HSP90 chaperone/DNA topoisomerase II/histidine kinase"/>
    <property type="match status" value="1"/>
</dbReference>
<dbReference type="FunFam" id="3.30.565.10:FF:000006">
    <property type="entry name" value="Sensor histidine kinase WalK"/>
    <property type="match status" value="1"/>
</dbReference>
<keyword evidence="5" id="KW-0808">Transferase</keyword>
<accession>A0A498RF13</accession>
<keyword evidence="6" id="KW-0418">Kinase</keyword>
<dbReference type="InterPro" id="IPR005467">
    <property type="entry name" value="His_kinase_dom"/>
</dbReference>
<dbReference type="PRINTS" id="PR00344">
    <property type="entry name" value="BCTRLSENSOR"/>
</dbReference>
<dbReference type="Pfam" id="PF00512">
    <property type="entry name" value="HisKA"/>
    <property type="match status" value="1"/>
</dbReference>
<name>A0A498RF13_9FIRM</name>
<dbReference type="Gene3D" id="1.10.287.130">
    <property type="match status" value="1"/>
</dbReference>
<dbReference type="SUPFAM" id="SSF47384">
    <property type="entry name" value="Homodimeric domain of signal transducing histidine kinase"/>
    <property type="match status" value="1"/>
</dbReference>
<dbReference type="AlphaFoldDB" id="A0A498RF13"/>
<organism evidence="10 11">
    <name type="scientific">Lucifera butyrica</name>
    <dbReference type="NCBI Taxonomy" id="1351585"/>
    <lineage>
        <taxon>Bacteria</taxon>
        <taxon>Bacillati</taxon>
        <taxon>Bacillota</taxon>
        <taxon>Negativicutes</taxon>
        <taxon>Veillonellales</taxon>
        <taxon>Veillonellaceae</taxon>
        <taxon>Lucifera</taxon>
    </lineage>
</organism>
<keyword evidence="8" id="KW-0812">Transmembrane</keyword>
<dbReference type="GO" id="GO:0016020">
    <property type="term" value="C:membrane"/>
    <property type="evidence" value="ECO:0007669"/>
    <property type="project" value="UniProtKB-SubCell"/>
</dbReference>
<evidence type="ECO:0000256" key="3">
    <source>
        <dbReference type="ARBA" id="ARBA00012438"/>
    </source>
</evidence>
<comment type="catalytic activity">
    <reaction evidence="1">
        <text>ATP + protein L-histidine = ADP + protein N-phospho-L-histidine.</text>
        <dbReference type="EC" id="2.7.13.3"/>
    </reaction>
</comment>
<evidence type="ECO:0000256" key="2">
    <source>
        <dbReference type="ARBA" id="ARBA00004370"/>
    </source>
</evidence>
<protein>
    <recommendedName>
        <fullName evidence="3">histidine kinase</fullName>
        <ecNumber evidence="3">2.7.13.3</ecNumber>
    </recommendedName>
</protein>
<dbReference type="EC" id="2.7.13.3" evidence="3"/>
<dbReference type="Pfam" id="PF02518">
    <property type="entry name" value="HATPase_c"/>
    <property type="match status" value="1"/>
</dbReference>
<sequence length="434" mass="48987">MLAEIRKRLTILYVIVFGIFLAVFVSIFCSGLIWTIYQKEVDEIKIMAVHIAREQQEALLKQYGNDGPREISIQSDYDVSGDVFYLVLDGNGRLIKADLPVPVLRKATRAQFINWDPSRETKVVTVSLPSGDKATLMLAMRKVYRNGNLLGTVYVGRDVTGYARVLFQSIITIMVVTLLFLIFTAILGYFLAGRVIIPIGRSIDRQKQFVADASHELRNPLSVLLTSMEAVQMDKDNVLSPFSRQIIDEAKEEFFRLKNIVNDLLTLARTDTEEVALCKEGFFLQSIADQVIRSLEPKAAAMGVSVRLDASKPLELNADPERIHQLIYILLDNAIKYSYQDSQVLVRIEESYAGGKMPYVKIIVEDTGPGIEPEFQQQIFQRFFRVDVARSRNIEGSGLGLSIARWIVEAHRGEIYVDSELGKGSKFVVKLPRK</sequence>
<evidence type="ECO:0000256" key="7">
    <source>
        <dbReference type="ARBA" id="ARBA00023012"/>
    </source>
</evidence>
<comment type="subcellular location">
    <subcellularLocation>
        <location evidence="2">Membrane</location>
    </subcellularLocation>
</comment>
<dbReference type="InterPro" id="IPR050736">
    <property type="entry name" value="Sensor_HK_Regulatory"/>
</dbReference>
<dbReference type="Proteomes" id="UP000277811">
    <property type="component" value="Unassembled WGS sequence"/>
</dbReference>
<dbReference type="GO" id="GO:0000155">
    <property type="term" value="F:phosphorelay sensor kinase activity"/>
    <property type="evidence" value="ECO:0007669"/>
    <property type="project" value="InterPro"/>
</dbReference>
<feature type="transmembrane region" description="Helical" evidence="8">
    <location>
        <begin position="165"/>
        <end position="192"/>
    </location>
</feature>
<dbReference type="RefSeq" id="WP_122630370.1">
    <property type="nucleotide sequence ID" value="NZ_UPPP01000127.1"/>
</dbReference>
<dbReference type="InterPro" id="IPR004358">
    <property type="entry name" value="Sig_transdc_His_kin-like_C"/>
</dbReference>
<keyword evidence="11" id="KW-1185">Reference proteome</keyword>
<evidence type="ECO:0000256" key="5">
    <source>
        <dbReference type="ARBA" id="ARBA00022679"/>
    </source>
</evidence>